<name>A0A059E3N6_9PROT</name>
<dbReference type="EMBL" id="AWFH01000010">
    <property type="protein sequence ID" value="KCZ62281.1"/>
    <property type="molecule type" value="Genomic_DNA"/>
</dbReference>
<dbReference type="RefSeq" id="WP_051602590.1">
    <property type="nucleotide sequence ID" value="NZ_AWFH01000010.1"/>
</dbReference>
<sequence>MDFKAPETEQGRRNMSAGFSLVELMVVVFIMGLLATLIVINVAPATDQSRIGKAHSDIAALESALDMYNLDMYNYPSADQGLAALNTAPTGPQAAQYRPGGYIKRLRTDPWGNAYQYAYPGTRSGGAYDVFSTGPDGQAGTDDDIGNWDSMS</sequence>
<dbReference type="Pfam" id="PF08334">
    <property type="entry name" value="T2SSG"/>
    <property type="match status" value="1"/>
</dbReference>
<evidence type="ECO:0000313" key="15">
    <source>
        <dbReference type="EMBL" id="KCZ62281.1"/>
    </source>
</evidence>
<dbReference type="PANTHER" id="PTHR30093">
    <property type="entry name" value="GENERAL SECRETION PATHWAY PROTEIN G"/>
    <property type="match status" value="1"/>
</dbReference>
<dbReference type="NCBIfam" id="TIGR01710">
    <property type="entry name" value="typeII_sec_gspG"/>
    <property type="match status" value="1"/>
</dbReference>
<comment type="subcellular location">
    <subcellularLocation>
        <location evidence="1">Cell inner membrane</location>
        <topology evidence="1">Single-pass membrane protein</topology>
    </subcellularLocation>
</comment>
<evidence type="ECO:0000313" key="18">
    <source>
        <dbReference type="Proteomes" id="UP000263957"/>
    </source>
</evidence>
<evidence type="ECO:0000313" key="13">
    <source>
        <dbReference type="EMBL" id="HAE93747.1"/>
    </source>
</evidence>
<evidence type="ECO:0000256" key="10">
    <source>
        <dbReference type="SAM" id="MobiDB-lite"/>
    </source>
</evidence>
<keyword evidence="7 11" id="KW-0812">Transmembrane</keyword>
<evidence type="ECO:0000256" key="3">
    <source>
        <dbReference type="ARBA" id="ARBA00020042"/>
    </source>
</evidence>
<dbReference type="GO" id="GO:0005886">
    <property type="term" value="C:plasma membrane"/>
    <property type="evidence" value="ECO:0007669"/>
    <property type="project" value="UniProtKB-SubCell"/>
</dbReference>
<dbReference type="AlphaFoldDB" id="A0A059E3N6"/>
<feature type="transmembrane region" description="Helical" evidence="11">
    <location>
        <begin position="21"/>
        <end position="43"/>
    </location>
</feature>
<accession>A0A059E3N6</accession>
<feature type="domain" description="Type II secretion system protein GspG C-terminal" evidence="12">
    <location>
        <begin position="42"/>
        <end position="148"/>
    </location>
</feature>
<evidence type="ECO:0000313" key="14">
    <source>
        <dbReference type="EMBL" id="HBQ47917.1"/>
    </source>
</evidence>
<dbReference type="EMBL" id="DMBR01000123">
    <property type="protein sequence ID" value="HAE93747.1"/>
    <property type="molecule type" value="Genomic_DNA"/>
</dbReference>
<dbReference type="eggNOG" id="COG4968">
    <property type="taxonomic scope" value="Bacteria"/>
</dbReference>
<dbReference type="GeneID" id="92500583"/>
<evidence type="ECO:0000256" key="1">
    <source>
        <dbReference type="ARBA" id="ARBA00004377"/>
    </source>
</evidence>
<evidence type="ECO:0000256" key="5">
    <source>
        <dbReference type="ARBA" id="ARBA00022481"/>
    </source>
</evidence>
<dbReference type="EMBL" id="DOGS01000070">
    <property type="protein sequence ID" value="HBQ47917.1"/>
    <property type="molecule type" value="Genomic_DNA"/>
</dbReference>
<dbReference type="PRINTS" id="PR00813">
    <property type="entry name" value="BCTERIALGSPG"/>
</dbReference>
<reference evidence="15 16" key="1">
    <citation type="journal article" date="2014" name="Antonie Van Leeuwenhoek">
        <title>Hyphomonas beringensis sp. nov. and Hyphomonas chukchiensis sp. nov., isolated from surface seawater of the Bering Sea and Chukchi Sea.</title>
        <authorList>
            <person name="Li C."/>
            <person name="Lai Q."/>
            <person name="Li G."/>
            <person name="Dong C."/>
            <person name="Wang J."/>
            <person name="Liao Y."/>
            <person name="Shao Z."/>
        </authorList>
    </citation>
    <scope>NUCLEOTIDE SEQUENCE [LARGE SCALE GENOMIC DNA]</scope>
    <source>
        <strain evidence="15 16">22II1-22F38</strain>
    </source>
</reference>
<keyword evidence="9 11" id="KW-0472">Membrane</keyword>
<comment type="caution">
    <text evidence="15">The sequence shown here is derived from an EMBL/GenBank/DDBJ whole genome shotgun (WGS) entry which is preliminary data.</text>
</comment>
<dbReference type="Proteomes" id="UP000259173">
    <property type="component" value="Unassembled WGS sequence"/>
</dbReference>
<dbReference type="InterPro" id="IPR000983">
    <property type="entry name" value="Bac_GSPG_pilin"/>
</dbReference>
<dbReference type="InterPro" id="IPR012902">
    <property type="entry name" value="N_methyl_site"/>
</dbReference>
<keyword evidence="5" id="KW-0488">Methylation</keyword>
<gene>
    <name evidence="13" type="primary">gspG</name>
    <name evidence="13" type="ORF">DCG65_04250</name>
    <name evidence="14" type="ORF">DD728_03365</name>
    <name evidence="15" type="ORF">HY36_16050</name>
</gene>
<comment type="similarity">
    <text evidence="2">Belongs to the GSP G family.</text>
</comment>
<dbReference type="PATRIC" id="fig|1280948.3.peg.1438"/>
<keyword evidence="6" id="KW-0997">Cell inner membrane</keyword>
<dbReference type="Gene3D" id="3.30.700.10">
    <property type="entry name" value="Glycoprotein, Type 4 Pilin"/>
    <property type="match status" value="1"/>
</dbReference>
<proteinExistence type="inferred from homology"/>
<dbReference type="InterPro" id="IPR045584">
    <property type="entry name" value="Pilin-like"/>
</dbReference>
<dbReference type="GO" id="GO:0015628">
    <property type="term" value="P:protein secretion by the type II secretion system"/>
    <property type="evidence" value="ECO:0007669"/>
    <property type="project" value="InterPro"/>
</dbReference>
<protein>
    <recommendedName>
        <fullName evidence="3">Type II secretion system core protein G</fullName>
    </recommendedName>
</protein>
<evidence type="ECO:0000313" key="17">
    <source>
        <dbReference type="Proteomes" id="UP000259173"/>
    </source>
</evidence>
<dbReference type="GO" id="GO:0015627">
    <property type="term" value="C:type II protein secretion system complex"/>
    <property type="evidence" value="ECO:0007669"/>
    <property type="project" value="InterPro"/>
</dbReference>
<evidence type="ECO:0000256" key="8">
    <source>
        <dbReference type="ARBA" id="ARBA00022989"/>
    </source>
</evidence>
<evidence type="ECO:0000256" key="7">
    <source>
        <dbReference type="ARBA" id="ARBA00022692"/>
    </source>
</evidence>
<keyword evidence="8 11" id="KW-1133">Transmembrane helix</keyword>
<evidence type="ECO:0000256" key="6">
    <source>
        <dbReference type="ARBA" id="ARBA00022519"/>
    </source>
</evidence>
<dbReference type="PANTHER" id="PTHR30093:SF44">
    <property type="entry name" value="TYPE II SECRETION SYSTEM CORE PROTEIN G"/>
    <property type="match status" value="1"/>
</dbReference>
<evidence type="ECO:0000313" key="16">
    <source>
        <dbReference type="Proteomes" id="UP000024547"/>
    </source>
</evidence>
<dbReference type="Pfam" id="PF07963">
    <property type="entry name" value="N_methyl"/>
    <property type="match status" value="1"/>
</dbReference>
<dbReference type="PROSITE" id="PS00409">
    <property type="entry name" value="PROKAR_NTER_METHYL"/>
    <property type="match status" value="1"/>
</dbReference>
<evidence type="ECO:0000256" key="4">
    <source>
        <dbReference type="ARBA" id="ARBA00022475"/>
    </source>
</evidence>
<dbReference type="Proteomes" id="UP000024547">
    <property type="component" value="Unassembled WGS sequence"/>
</dbReference>
<dbReference type="SUPFAM" id="SSF54523">
    <property type="entry name" value="Pili subunits"/>
    <property type="match status" value="1"/>
</dbReference>
<dbReference type="NCBIfam" id="TIGR02532">
    <property type="entry name" value="IV_pilin_GFxxxE"/>
    <property type="match status" value="1"/>
</dbReference>
<evidence type="ECO:0000256" key="11">
    <source>
        <dbReference type="SAM" id="Phobius"/>
    </source>
</evidence>
<evidence type="ECO:0000256" key="9">
    <source>
        <dbReference type="ARBA" id="ARBA00023136"/>
    </source>
</evidence>
<keyword evidence="16" id="KW-1185">Reference proteome</keyword>
<dbReference type="InterPro" id="IPR010054">
    <property type="entry name" value="Type2_sec_GspG"/>
</dbReference>
<reference evidence="17 18" key="2">
    <citation type="journal article" date="2018" name="Nat. Biotechnol.">
        <title>A standardized bacterial taxonomy based on genome phylogeny substantially revises the tree of life.</title>
        <authorList>
            <person name="Parks D.H."/>
            <person name="Chuvochina M."/>
            <person name="Waite D.W."/>
            <person name="Rinke C."/>
            <person name="Skarshewski A."/>
            <person name="Chaumeil P.A."/>
            <person name="Hugenholtz P."/>
        </authorList>
    </citation>
    <scope>NUCLEOTIDE SEQUENCE [LARGE SCALE GENOMIC DNA]</scope>
    <source>
        <strain evidence="14">UBA10378</strain>
        <strain evidence="13">UBA8557</strain>
    </source>
</reference>
<dbReference type="Proteomes" id="UP000263957">
    <property type="component" value="Unassembled WGS sequence"/>
</dbReference>
<organism evidence="15 16">
    <name type="scientific">Hyphomonas atlantica</name>
    <dbReference type="NCBI Taxonomy" id="1280948"/>
    <lineage>
        <taxon>Bacteria</taxon>
        <taxon>Pseudomonadati</taxon>
        <taxon>Pseudomonadota</taxon>
        <taxon>Alphaproteobacteria</taxon>
        <taxon>Hyphomonadales</taxon>
        <taxon>Hyphomonadaceae</taxon>
        <taxon>Hyphomonas</taxon>
    </lineage>
</organism>
<dbReference type="InterPro" id="IPR013545">
    <property type="entry name" value="T2SS_protein-GspG_C"/>
</dbReference>
<evidence type="ECO:0000256" key="2">
    <source>
        <dbReference type="ARBA" id="ARBA00009984"/>
    </source>
</evidence>
<feature type="region of interest" description="Disordered" evidence="10">
    <location>
        <begin position="129"/>
        <end position="152"/>
    </location>
</feature>
<evidence type="ECO:0000259" key="12">
    <source>
        <dbReference type="Pfam" id="PF08334"/>
    </source>
</evidence>
<dbReference type="STRING" id="1280948.HY36_16050"/>
<keyword evidence="4" id="KW-1003">Cell membrane</keyword>